<evidence type="ECO:0000256" key="4">
    <source>
        <dbReference type="ARBA" id="ARBA00022898"/>
    </source>
</evidence>
<evidence type="ECO:0000259" key="7">
    <source>
        <dbReference type="Pfam" id="PF00266"/>
    </source>
</evidence>
<dbReference type="EC" id="2.8.1.7" evidence="3"/>
<dbReference type="PANTHER" id="PTHR43586:SF4">
    <property type="entry name" value="ISOPENICILLIN N EPIMERASE"/>
    <property type="match status" value="1"/>
</dbReference>
<dbReference type="InterPro" id="IPR000192">
    <property type="entry name" value="Aminotrans_V_dom"/>
</dbReference>
<evidence type="ECO:0000313" key="9">
    <source>
        <dbReference type="Proteomes" id="UP000219901"/>
    </source>
</evidence>
<comment type="catalytic activity">
    <reaction evidence="5">
        <text>(sulfur carrier)-H + L-cysteine = (sulfur carrier)-SH + L-alanine</text>
        <dbReference type="Rhea" id="RHEA:43892"/>
        <dbReference type="Rhea" id="RHEA-COMP:14737"/>
        <dbReference type="Rhea" id="RHEA-COMP:14739"/>
        <dbReference type="ChEBI" id="CHEBI:29917"/>
        <dbReference type="ChEBI" id="CHEBI:35235"/>
        <dbReference type="ChEBI" id="CHEBI:57972"/>
        <dbReference type="ChEBI" id="CHEBI:64428"/>
        <dbReference type="EC" id="2.8.1.7"/>
    </reaction>
</comment>
<dbReference type="EMBL" id="NMTV01000071">
    <property type="protein sequence ID" value="PDX71448.1"/>
    <property type="molecule type" value="Genomic_DNA"/>
</dbReference>
<dbReference type="PIRSF" id="PIRSF005572">
    <property type="entry name" value="NifS"/>
    <property type="match status" value="1"/>
</dbReference>
<comment type="caution">
    <text evidence="8">The sequence shown here is derived from an EMBL/GenBank/DDBJ whole genome shotgun (WGS) entry which is preliminary data.</text>
</comment>
<dbReference type="Pfam" id="PF00266">
    <property type="entry name" value="Aminotran_5"/>
    <property type="match status" value="1"/>
</dbReference>
<evidence type="ECO:0000313" key="8">
    <source>
        <dbReference type="EMBL" id="PDX71448.1"/>
    </source>
</evidence>
<proteinExistence type="inferred from homology"/>
<dbReference type="GO" id="GO:0031071">
    <property type="term" value="F:cysteine desulfurase activity"/>
    <property type="evidence" value="ECO:0007669"/>
    <property type="project" value="UniProtKB-EC"/>
</dbReference>
<dbReference type="Gene3D" id="3.90.1150.10">
    <property type="entry name" value="Aspartate Aminotransferase, domain 1"/>
    <property type="match status" value="1"/>
</dbReference>
<dbReference type="InterPro" id="IPR015422">
    <property type="entry name" value="PyrdxlP-dep_Trfase_small"/>
</dbReference>
<name>A0A2A6ZXE7_9FIRM</name>
<evidence type="ECO:0000256" key="2">
    <source>
        <dbReference type="ARBA" id="ARBA00010447"/>
    </source>
</evidence>
<dbReference type="PROSITE" id="PS00595">
    <property type="entry name" value="AA_TRANSFER_CLASS_5"/>
    <property type="match status" value="1"/>
</dbReference>
<dbReference type="NCBIfam" id="TIGR01977">
    <property type="entry name" value="am_tr_V_EF2568"/>
    <property type="match status" value="1"/>
</dbReference>
<dbReference type="Proteomes" id="UP000219901">
    <property type="component" value="Unassembled WGS sequence"/>
</dbReference>
<evidence type="ECO:0000256" key="3">
    <source>
        <dbReference type="ARBA" id="ARBA00012239"/>
    </source>
</evidence>
<evidence type="ECO:0000256" key="5">
    <source>
        <dbReference type="ARBA" id="ARBA00050776"/>
    </source>
</evidence>
<accession>A0A2A6ZXE7</accession>
<gene>
    <name evidence="8" type="ORF">CGS55_14810</name>
</gene>
<dbReference type="InterPro" id="IPR015424">
    <property type="entry name" value="PyrdxlP-dep_Trfase"/>
</dbReference>
<feature type="domain" description="Aminotransferase class V" evidence="7">
    <location>
        <begin position="2"/>
        <end position="367"/>
    </location>
</feature>
<dbReference type="PANTHER" id="PTHR43586">
    <property type="entry name" value="CYSTEINE DESULFURASE"/>
    <property type="match status" value="1"/>
</dbReference>
<protein>
    <recommendedName>
        <fullName evidence="3">cysteine desulfurase</fullName>
        <ecNumber evidence="3">2.8.1.7</ecNumber>
    </recommendedName>
</protein>
<dbReference type="SUPFAM" id="SSF53383">
    <property type="entry name" value="PLP-dependent transferases"/>
    <property type="match status" value="1"/>
</dbReference>
<comment type="similarity">
    <text evidence="2">Belongs to the class-V pyridoxal-phosphate-dependent aminotransferase family. Csd subfamily.</text>
</comment>
<keyword evidence="4" id="KW-0663">Pyridoxal phosphate</keyword>
<dbReference type="RefSeq" id="WP_097783941.1">
    <property type="nucleotide sequence ID" value="NZ_NMTV01000071.1"/>
</dbReference>
<sequence length="382" mass="40783">MIYLDNAATTLHKPPQVEQAILEALHTAGNPGRGAHEPTLHAARIVLDTRLALAELFHAPDPSCIVFAANATMALNTVLNGVLHPGDHVITTVYEHNSVLRPLYRLRAQGVEVSFTGVDDAARLCYDQWETLLRPITRALVVTGASNVTGNGTNLVRAADFAHRHGLLLIVDAAQTAGAQPIDVQQLGIDALCFTGHKALLGPQGTGGAYVRPGLQIAPLLVGGSGVHSFDETHPLQMPTVLEAGTLNVHGLAGLCAGVQWLLEQGVENLAAREAALARLFYEQVRTAPGVTVYGDMTMQHRAPIVALNIGQEDSARVADILWEDYGICVRAGAHCAPLMHKALGTAEQGVVRFSFSHFNTEQEVQQAAQAVCALTRELLCE</sequence>
<dbReference type="InterPro" id="IPR016454">
    <property type="entry name" value="Cysteine_dSase"/>
</dbReference>
<evidence type="ECO:0000256" key="6">
    <source>
        <dbReference type="RuleBase" id="RU004504"/>
    </source>
</evidence>
<reference evidence="8 9" key="1">
    <citation type="journal article" date="2017" name="Front. Microbiol.">
        <title>New Insights into the Diversity of the Genus Faecalibacterium.</title>
        <authorList>
            <person name="Benevides L."/>
            <person name="Burman S."/>
            <person name="Martin R."/>
            <person name="Robert V."/>
            <person name="Thomas M."/>
            <person name="Miquel S."/>
            <person name="Chain F."/>
            <person name="Sokol H."/>
            <person name="Bermudez-Humaran L.G."/>
            <person name="Morrison M."/>
            <person name="Langella P."/>
            <person name="Azevedo V.A."/>
            <person name="Chatel J.M."/>
            <person name="Soares S."/>
        </authorList>
    </citation>
    <scope>NUCLEOTIDE SEQUENCE [LARGE SCALE GENOMIC DNA]</scope>
    <source>
        <strain evidence="8 9">CNCM I 4546</strain>
    </source>
</reference>
<dbReference type="InterPro" id="IPR010969">
    <property type="entry name" value="Cys_dSase-rel_unknwn_funct"/>
</dbReference>
<dbReference type="InterPro" id="IPR020578">
    <property type="entry name" value="Aminotrans_V_PyrdxlP_BS"/>
</dbReference>
<dbReference type="Gene3D" id="3.40.640.10">
    <property type="entry name" value="Type I PLP-dependent aspartate aminotransferase-like (Major domain)"/>
    <property type="match status" value="1"/>
</dbReference>
<organism evidence="8 9">
    <name type="scientific">Faecalibacterium prausnitzii</name>
    <dbReference type="NCBI Taxonomy" id="853"/>
    <lineage>
        <taxon>Bacteria</taxon>
        <taxon>Bacillati</taxon>
        <taxon>Bacillota</taxon>
        <taxon>Clostridia</taxon>
        <taxon>Eubacteriales</taxon>
        <taxon>Oscillospiraceae</taxon>
        <taxon>Faecalibacterium</taxon>
    </lineage>
</organism>
<comment type="cofactor">
    <cofactor evidence="1 6">
        <name>pyridoxal 5'-phosphate</name>
        <dbReference type="ChEBI" id="CHEBI:597326"/>
    </cofactor>
</comment>
<dbReference type="AlphaFoldDB" id="A0A2A6ZXE7"/>
<evidence type="ECO:0000256" key="1">
    <source>
        <dbReference type="ARBA" id="ARBA00001933"/>
    </source>
</evidence>
<dbReference type="InterPro" id="IPR015421">
    <property type="entry name" value="PyrdxlP-dep_Trfase_major"/>
</dbReference>